<reference evidence="1 2" key="1">
    <citation type="submission" date="2016-10" db="EMBL/GenBank/DDBJ databases">
        <authorList>
            <person name="de Groot N.N."/>
        </authorList>
    </citation>
    <scope>NUCLEOTIDE SEQUENCE [LARGE SCALE GENOMIC DNA]</scope>
    <source>
        <strain evidence="1 2">DSM 19033</strain>
    </source>
</reference>
<evidence type="ECO:0000313" key="1">
    <source>
        <dbReference type="EMBL" id="SDZ83800.1"/>
    </source>
</evidence>
<evidence type="ECO:0000313" key="2">
    <source>
        <dbReference type="Proteomes" id="UP000198850"/>
    </source>
</evidence>
<keyword evidence="2" id="KW-1185">Reference proteome</keyword>
<organism evidence="1 2">
    <name type="scientific">Pedobacter hartonius</name>
    <dbReference type="NCBI Taxonomy" id="425514"/>
    <lineage>
        <taxon>Bacteria</taxon>
        <taxon>Pseudomonadati</taxon>
        <taxon>Bacteroidota</taxon>
        <taxon>Sphingobacteriia</taxon>
        <taxon>Sphingobacteriales</taxon>
        <taxon>Sphingobacteriaceae</taxon>
        <taxon>Pedobacter</taxon>
    </lineage>
</organism>
<dbReference type="Proteomes" id="UP000198850">
    <property type="component" value="Unassembled WGS sequence"/>
</dbReference>
<name>A0A1H3W9Z3_9SPHI</name>
<dbReference type="AlphaFoldDB" id="A0A1H3W9Z3"/>
<dbReference type="EMBL" id="FNRA01000001">
    <property type="protein sequence ID" value="SDZ83800.1"/>
    <property type="molecule type" value="Genomic_DNA"/>
</dbReference>
<protein>
    <submittedName>
        <fullName evidence="1">Uncharacterized protein</fullName>
    </submittedName>
</protein>
<proteinExistence type="predicted"/>
<sequence>MLLLCSIDYFLLFIKTNFFNIVQRVLVLLLINNCVMKMVPEANGLTVPLKACSFD</sequence>
<accession>A0A1H3W9Z3</accession>
<gene>
    <name evidence="1" type="ORF">SAMN05443550_101158</name>
</gene>